<accession>A0A915KZG0</accession>
<dbReference type="WBParaSite" id="nRc.2.0.1.t42902-RA">
    <property type="protein sequence ID" value="nRc.2.0.1.t42902-RA"/>
    <property type="gene ID" value="nRc.2.0.1.g42902"/>
</dbReference>
<reference evidence="2" key="1">
    <citation type="submission" date="2022-11" db="UniProtKB">
        <authorList>
            <consortium name="WormBaseParasite"/>
        </authorList>
    </citation>
    <scope>IDENTIFICATION</scope>
</reference>
<name>A0A915KZG0_ROMCU</name>
<evidence type="ECO:0000313" key="2">
    <source>
        <dbReference type="WBParaSite" id="nRc.2.0.1.t42902-RA"/>
    </source>
</evidence>
<dbReference type="Proteomes" id="UP000887565">
    <property type="component" value="Unplaced"/>
</dbReference>
<keyword evidence="1" id="KW-1185">Reference proteome</keyword>
<evidence type="ECO:0000313" key="1">
    <source>
        <dbReference type="Proteomes" id="UP000887565"/>
    </source>
</evidence>
<proteinExistence type="predicted"/>
<protein>
    <submittedName>
        <fullName evidence="2">Uncharacterized protein</fullName>
    </submittedName>
</protein>
<sequence length="121" mass="13668">MFHCGEKGKRSIGMELCLSNRTLASAPFSYINLHNLLSNTTSAALNLHTLSPVALSQRIGSRKMFKIRKDHMMEATLCPKMGLCYNISHCDNMAYGITYDVILQCPYAEKRKSKQKLEKIP</sequence>
<dbReference type="AlphaFoldDB" id="A0A915KZG0"/>
<organism evidence="1 2">
    <name type="scientific">Romanomermis culicivorax</name>
    <name type="common">Nematode worm</name>
    <dbReference type="NCBI Taxonomy" id="13658"/>
    <lineage>
        <taxon>Eukaryota</taxon>
        <taxon>Metazoa</taxon>
        <taxon>Ecdysozoa</taxon>
        <taxon>Nematoda</taxon>
        <taxon>Enoplea</taxon>
        <taxon>Dorylaimia</taxon>
        <taxon>Mermithida</taxon>
        <taxon>Mermithoidea</taxon>
        <taxon>Mermithidae</taxon>
        <taxon>Romanomermis</taxon>
    </lineage>
</organism>